<dbReference type="PIRSF" id="PIRSF021700">
    <property type="entry name" value="3_dmu_93_MTrfase"/>
    <property type="match status" value="1"/>
</dbReference>
<dbReference type="Gene3D" id="3.30.720.110">
    <property type="match status" value="1"/>
</dbReference>
<reference evidence="2 3" key="1">
    <citation type="submission" date="2018-06" db="EMBL/GenBank/DDBJ databases">
        <title>Echinicola strongylocentroti sp. nov., isolated from a sea urchin Strongylocentrotus intermedius.</title>
        <authorList>
            <person name="Bae S.S."/>
        </authorList>
    </citation>
    <scope>NUCLEOTIDE SEQUENCE [LARGE SCALE GENOMIC DNA]</scope>
    <source>
        <strain evidence="2 3">MEBiC08714</strain>
    </source>
</reference>
<protein>
    <submittedName>
        <fullName evidence="2">VOC family protein</fullName>
    </submittedName>
</protein>
<dbReference type="InterPro" id="IPR028973">
    <property type="entry name" value="PhnB-like"/>
</dbReference>
<dbReference type="EMBL" id="CP030041">
    <property type="protein sequence ID" value="AWW30169.1"/>
    <property type="molecule type" value="Genomic_DNA"/>
</dbReference>
<dbReference type="CDD" id="cd06588">
    <property type="entry name" value="PhnB_like"/>
    <property type="match status" value="1"/>
</dbReference>
<dbReference type="RefSeq" id="WP_112783554.1">
    <property type="nucleotide sequence ID" value="NZ_CP030041.1"/>
</dbReference>
<dbReference type="KEGG" id="est:DN752_08560"/>
<dbReference type="Proteomes" id="UP000248688">
    <property type="component" value="Chromosome"/>
</dbReference>
<dbReference type="SUPFAM" id="SSF54593">
    <property type="entry name" value="Glyoxalase/Bleomycin resistance protein/Dihydroxybiphenyl dioxygenase"/>
    <property type="match status" value="1"/>
</dbReference>
<dbReference type="Gene3D" id="3.30.720.100">
    <property type="match status" value="1"/>
</dbReference>
<accession>A0A2Z4IHF8</accession>
<feature type="domain" description="PhnB-like" evidence="1">
    <location>
        <begin position="5"/>
        <end position="129"/>
    </location>
</feature>
<gene>
    <name evidence="2" type="ORF">DN752_08560</name>
</gene>
<dbReference type="PANTHER" id="PTHR33990:SF4">
    <property type="entry name" value="PHNB-LIKE DOMAIN-CONTAINING PROTEIN"/>
    <property type="match status" value="1"/>
</dbReference>
<proteinExistence type="predicted"/>
<dbReference type="Pfam" id="PF06983">
    <property type="entry name" value="3-dmu-9_3-mt"/>
    <property type="match status" value="1"/>
</dbReference>
<evidence type="ECO:0000259" key="1">
    <source>
        <dbReference type="Pfam" id="PF06983"/>
    </source>
</evidence>
<organism evidence="2 3">
    <name type="scientific">Echinicola strongylocentroti</name>
    <dbReference type="NCBI Taxonomy" id="1795355"/>
    <lineage>
        <taxon>Bacteria</taxon>
        <taxon>Pseudomonadati</taxon>
        <taxon>Bacteroidota</taxon>
        <taxon>Cytophagia</taxon>
        <taxon>Cytophagales</taxon>
        <taxon>Cyclobacteriaceae</taxon>
        <taxon>Echinicola</taxon>
    </lineage>
</organism>
<name>A0A2Z4IHF8_9BACT</name>
<dbReference type="PANTHER" id="PTHR33990">
    <property type="entry name" value="PROTEIN YJDN-RELATED"/>
    <property type="match status" value="1"/>
</dbReference>
<dbReference type="AlphaFoldDB" id="A0A2Z4IHF8"/>
<dbReference type="InterPro" id="IPR029068">
    <property type="entry name" value="Glyas_Bleomycin-R_OHBP_Dase"/>
</dbReference>
<sequence>MKSGICTFLTFQDHNAEEAMCFYVELFDNSKVVAVQRYGTDGPGKEGTIISAIFELNGTRFMCSDSFIQHDWNFTPAISNWVECETEEELTRLYNALMENGDVKMPMDNYEFSQQFAFVEDRFGVSWQLNLEFEGSGSV</sequence>
<dbReference type="InterPro" id="IPR009725">
    <property type="entry name" value="3_dmu_93_MTrfase"/>
</dbReference>
<evidence type="ECO:0000313" key="3">
    <source>
        <dbReference type="Proteomes" id="UP000248688"/>
    </source>
</evidence>
<evidence type="ECO:0000313" key="2">
    <source>
        <dbReference type="EMBL" id="AWW30169.1"/>
    </source>
</evidence>
<dbReference type="OrthoDB" id="9806473at2"/>
<keyword evidence="3" id="KW-1185">Reference proteome</keyword>